<dbReference type="EMBL" id="JAKKPZ010000789">
    <property type="protein sequence ID" value="KAI1692289.1"/>
    <property type="molecule type" value="Genomic_DNA"/>
</dbReference>
<keyword evidence="5" id="KW-0472">Membrane</keyword>
<keyword evidence="8" id="KW-1185">Reference proteome</keyword>
<evidence type="ECO:0000313" key="7">
    <source>
        <dbReference type="EMBL" id="KAI1692289.1"/>
    </source>
</evidence>
<dbReference type="InterPro" id="IPR050213">
    <property type="entry name" value="GST_superfamily"/>
</dbReference>
<dbReference type="PANTHER" id="PTHR11571:SF224">
    <property type="entry name" value="HEMATOPOIETIC PROSTAGLANDIN D SYNTHASE"/>
    <property type="match status" value="1"/>
</dbReference>
<dbReference type="PANTHER" id="PTHR11571">
    <property type="entry name" value="GLUTATHIONE S-TRANSFERASE"/>
    <property type="match status" value="1"/>
</dbReference>
<comment type="catalytic activity">
    <reaction evidence="4">
        <text>RX + glutathione = an S-substituted glutathione + a halide anion + H(+)</text>
        <dbReference type="Rhea" id="RHEA:16437"/>
        <dbReference type="ChEBI" id="CHEBI:15378"/>
        <dbReference type="ChEBI" id="CHEBI:16042"/>
        <dbReference type="ChEBI" id="CHEBI:17792"/>
        <dbReference type="ChEBI" id="CHEBI:57925"/>
        <dbReference type="ChEBI" id="CHEBI:90779"/>
        <dbReference type="EC" id="2.5.1.18"/>
    </reaction>
</comment>
<keyword evidence="5" id="KW-0812">Transmembrane</keyword>
<dbReference type="SUPFAM" id="SSF52833">
    <property type="entry name" value="Thioredoxin-like"/>
    <property type="match status" value="1"/>
</dbReference>
<feature type="transmembrane region" description="Helical" evidence="5">
    <location>
        <begin position="157"/>
        <end position="178"/>
    </location>
</feature>
<dbReference type="PROSITE" id="PS50404">
    <property type="entry name" value="GST_NTER"/>
    <property type="match status" value="1"/>
</dbReference>
<feature type="transmembrane region" description="Helical" evidence="5">
    <location>
        <begin position="86"/>
        <end position="102"/>
    </location>
</feature>
<keyword evidence="5" id="KW-1133">Transmembrane helix</keyword>
<protein>
    <recommendedName>
        <fullName evidence="1">glutathione transferase</fullName>
        <ecNumber evidence="1">2.5.1.18</ecNumber>
    </recommendedName>
</protein>
<evidence type="ECO:0000256" key="3">
    <source>
        <dbReference type="ARBA" id="ARBA00038317"/>
    </source>
</evidence>
<dbReference type="EC" id="2.5.1.18" evidence="1"/>
<sequence length="394" mass="43735">MTAAALPVKIDLGDQEDDKNGILADDISMNPCEKPDSYFRTLFGKVHVEIAAQCIAIGSLIFQIVFHYNFHMDPSEPNLGKVIPEPFLYYTNISVLVCVLVAKNKRIAMLYWPFLAYYGLIGATCAAVLGHGAFKIYCELSGSCSGLYWTRTVTNAIVIVSILVGELLLVCWMEMVVYKAYNLEFLQSLTSKSSIPSVDKESFPKHFWSVQFSGTDFVDWNRVCEILDWPKFKASMPYGNVPVLEVDGIKITQSVAIARFLARRYGLAAKSDIESALLDSIADLHKDYHKGIVHFLMVAAGRAEGDKIKLSKSATRNPISLSNSALDLICCCKFEFALNFQATVNRYFGRLLVMAKVGLYVRLGLVITTLESDVSTIEQSAPQTQMASSPKTHD</sequence>
<dbReference type="InterPro" id="IPR004045">
    <property type="entry name" value="Glutathione_S-Trfase_N"/>
</dbReference>
<evidence type="ECO:0000256" key="5">
    <source>
        <dbReference type="SAM" id="Phobius"/>
    </source>
</evidence>
<dbReference type="AlphaFoldDB" id="A0AAD4QVD1"/>
<name>A0AAD4QVD1_9BILA</name>
<feature type="transmembrane region" description="Helical" evidence="5">
    <location>
        <begin position="46"/>
        <end position="66"/>
    </location>
</feature>
<evidence type="ECO:0000313" key="8">
    <source>
        <dbReference type="Proteomes" id="UP001201812"/>
    </source>
</evidence>
<dbReference type="Proteomes" id="UP001201812">
    <property type="component" value="Unassembled WGS sequence"/>
</dbReference>
<keyword evidence="2" id="KW-0808">Transferase</keyword>
<organism evidence="7 8">
    <name type="scientific">Ditylenchus destructor</name>
    <dbReference type="NCBI Taxonomy" id="166010"/>
    <lineage>
        <taxon>Eukaryota</taxon>
        <taxon>Metazoa</taxon>
        <taxon>Ecdysozoa</taxon>
        <taxon>Nematoda</taxon>
        <taxon>Chromadorea</taxon>
        <taxon>Rhabditida</taxon>
        <taxon>Tylenchina</taxon>
        <taxon>Tylenchomorpha</taxon>
        <taxon>Sphaerularioidea</taxon>
        <taxon>Anguinidae</taxon>
        <taxon>Anguininae</taxon>
        <taxon>Ditylenchus</taxon>
    </lineage>
</organism>
<feature type="transmembrane region" description="Helical" evidence="5">
    <location>
        <begin position="114"/>
        <end position="137"/>
    </location>
</feature>
<accession>A0AAD4QVD1</accession>
<gene>
    <name evidence="7" type="ORF">DdX_21340</name>
</gene>
<evidence type="ECO:0000259" key="6">
    <source>
        <dbReference type="PROSITE" id="PS50404"/>
    </source>
</evidence>
<evidence type="ECO:0000256" key="1">
    <source>
        <dbReference type="ARBA" id="ARBA00012452"/>
    </source>
</evidence>
<dbReference type="CDD" id="cd03039">
    <property type="entry name" value="GST_N_Sigma_like"/>
    <property type="match status" value="1"/>
</dbReference>
<dbReference type="Gene3D" id="1.20.1050.10">
    <property type="match status" value="1"/>
</dbReference>
<dbReference type="Pfam" id="PF02798">
    <property type="entry name" value="GST_N"/>
    <property type="match status" value="1"/>
</dbReference>
<reference evidence="7" key="1">
    <citation type="submission" date="2022-01" db="EMBL/GenBank/DDBJ databases">
        <title>Genome Sequence Resource for Two Populations of Ditylenchus destructor, the Migratory Endoparasitic Phytonematode.</title>
        <authorList>
            <person name="Zhang H."/>
            <person name="Lin R."/>
            <person name="Xie B."/>
        </authorList>
    </citation>
    <scope>NUCLEOTIDE SEQUENCE</scope>
    <source>
        <strain evidence="7">BazhouSP</strain>
    </source>
</reference>
<evidence type="ECO:0000256" key="2">
    <source>
        <dbReference type="ARBA" id="ARBA00022679"/>
    </source>
</evidence>
<dbReference type="GO" id="GO:0006749">
    <property type="term" value="P:glutathione metabolic process"/>
    <property type="evidence" value="ECO:0007669"/>
    <property type="project" value="TreeGrafter"/>
</dbReference>
<dbReference type="Gene3D" id="3.40.30.10">
    <property type="entry name" value="Glutaredoxin"/>
    <property type="match status" value="1"/>
</dbReference>
<evidence type="ECO:0000256" key="4">
    <source>
        <dbReference type="ARBA" id="ARBA00047960"/>
    </source>
</evidence>
<proteinExistence type="inferred from homology"/>
<comment type="similarity">
    <text evidence="3">Belongs to the GST superfamily. Sigma family.</text>
</comment>
<comment type="caution">
    <text evidence="7">The sequence shown here is derived from an EMBL/GenBank/DDBJ whole genome shotgun (WGS) entry which is preliminary data.</text>
</comment>
<dbReference type="GO" id="GO:0004364">
    <property type="term" value="F:glutathione transferase activity"/>
    <property type="evidence" value="ECO:0007669"/>
    <property type="project" value="UniProtKB-EC"/>
</dbReference>
<dbReference type="InterPro" id="IPR036249">
    <property type="entry name" value="Thioredoxin-like_sf"/>
</dbReference>
<feature type="domain" description="GST N-terminal" evidence="6">
    <location>
        <begin position="217"/>
        <end position="269"/>
    </location>
</feature>